<comment type="caution">
    <text evidence="1">The sequence shown here is derived from an EMBL/GenBank/DDBJ whole genome shotgun (WGS) entry which is preliminary data.</text>
</comment>
<dbReference type="EMBL" id="JAMFTQ010000001">
    <property type="protein sequence ID" value="MCP1386808.1"/>
    <property type="molecule type" value="Genomic_DNA"/>
</dbReference>
<name>A0ABT1G1H5_9CORY</name>
<gene>
    <name evidence="1" type="ORF">M5J20_01145</name>
</gene>
<keyword evidence="2" id="KW-1185">Reference proteome</keyword>
<evidence type="ECO:0000313" key="2">
    <source>
        <dbReference type="Proteomes" id="UP001204000"/>
    </source>
</evidence>
<protein>
    <submittedName>
        <fullName evidence="1">Uncharacterized protein</fullName>
    </submittedName>
</protein>
<proteinExistence type="predicted"/>
<dbReference type="RefSeq" id="WP_253575551.1">
    <property type="nucleotide sequence ID" value="NZ_JAMFTQ010000001.1"/>
</dbReference>
<dbReference type="Proteomes" id="UP001204000">
    <property type="component" value="Unassembled WGS sequence"/>
</dbReference>
<accession>A0ABT1G1H5</accession>
<sequence>MTSTLVHAAPRAARSICLPATARRATLIIDAMPRRARASVEKLLLLLPESEEDGEVWFTRWQRRADGTYACREPLSAPPEALAEFARELETLAASWGFMAQLVTRPYHGLHG</sequence>
<reference evidence="1" key="1">
    <citation type="submission" date="2022-05" db="EMBL/GenBank/DDBJ databases">
        <title>Corynebacterium sp. TA-R-1 sp. nov., isolated from human feces.</title>
        <authorList>
            <person name="Shamsuzzaman M."/>
            <person name="Dahal R.H."/>
        </authorList>
    </citation>
    <scope>NUCLEOTIDE SEQUENCE</scope>
    <source>
        <strain evidence="1">TA-R-1</strain>
    </source>
</reference>
<organism evidence="1 2">
    <name type="scientific">Corynebacterium stercoris</name>
    <dbReference type="NCBI Taxonomy" id="2943490"/>
    <lineage>
        <taxon>Bacteria</taxon>
        <taxon>Bacillati</taxon>
        <taxon>Actinomycetota</taxon>
        <taxon>Actinomycetes</taxon>
        <taxon>Mycobacteriales</taxon>
        <taxon>Corynebacteriaceae</taxon>
        <taxon>Corynebacterium</taxon>
    </lineage>
</organism>
<evidence type="ECO:0000313" key="1">
    <source>
        <dbReference type="EMBL" id="MCP1386808.1"/>
    </source>
</evidence>